<dbReference type="RefSeq" id="WP_408182999.1">
    <property type="nucleotide sequence ID" value="NZ_JAQQEZ010000081.1"/>
</dbReference>
<dbReference type="Proteomes" id="UP001629230">
    <property type="component" value="Unassembled WGS sequence"/>
</dbReference>
<sequence>MCYGEPDLLLDFVIGKRELPKNELGHTPLDDFAHFCAYSGCSEGDLGKRAFAFVKLAYVTAGLSRRKYARAAFDAELQKHCANIGMLLRDRPPGTTADITTGAVLYLDGGRLQGASLSVDEPGVVDLPVELEDLLPEIRGEVAAWLKRPTFSLRPSLMQWLDHSSSG</sequence>
<reference evidence="1 2" key="1">
    <citation type="journal article" date="2024" name="Chem. Sci.">
        <title>Discovery of megapolipeptins by genome mining of a Burkholderiales bacteria collection.</title>
        <authorList>
            <person name="Paulo B.S."/>
            <person name="Recchia M.J.J."/>
            <person name="Lee S."/>
            <person name="Fergusson C.H."/>
            <person name="Romanowski S.B."/>
            <person name="Hernandez A."/>
            <person name="Krull N."/>
            <person name="Liu D.Y."/>
            <person name="Cavanagh H."/>
            <person name="Bos A."/>
            <person name="Gray C.A."/>
            <person name="Murphy B.T."/>
            <person name="Linington R.G."/>
            <person name="Eustaquio A.S."/>
        </authorList>
    </citation>
    <scope>NUCLEOTIDE SEQUENCE [LARGE SCALE GENOMIC DNA]</scope>
    <source>
        <strain evidence="1 2">RL17-350-BIC-A</strain>
    </source>
</reference>
<evidence type="ECO:0000313" key="1">
    <source>
        <dbReference type="EMBL" id="MFM0008102.1"/>
    </source>
</evidence>
<dbReference type="EMBL" id="JAQQEZ010000081">
    <property type="protein sequence ID" value="MFM0008102.1"/>
    <property type="molecule type" value="Genomic_DNA"/>
</dbReference>
<accession>A0ABW9B9S3</accession>
<evidence type="ECO:0000313" key="2">
    <source>
        <dbReference type="Proteomes" id="UP001629230"/>
    </source>
</evidence>
<comment type="caution">
    <text evidence="1">The sequence shown here is derived from an EMBL/GenBank/DDBJ whole genome shotgun (WGS) entry which is preliminary data.</text>
</comment>
<protein>
    <submittedName>
        <fullName evidence="1">Uncharacterized protein</fullName>
    </submittedName>
</protein>
<gene>
    <name evidence="1" type="ORF">PQR57_45220</name>
</gene>
<proteinExistence type="predicted"/>
<keyword evidence="2" id="KW-1185">Reference proteome</keyword>
<name>A0ABW9B9S3_9BURK</name>
<organism evidence="1 2">
    <name type="scientific">Paraburkholderia dipogonis</name>
    <dbReference type="NCBI Taxonomy" id="1211383"/>
    <lineage>
        <taxon>Bacteria</taxon>
        <taxon>Pseudomonadati</taxon>
        <taxon>Pseudomonadota</taxon>
        <taxon>Betaproteobacteria</taxon>
        <taxon>Burkholderiales</taxon>
        <taxon>Burkholderiaceae</taxon>
        <taxon>Paraburkholderia</taxon>
    </lineage>
</organism>